<name>A0A2N9J6L8_FAGSY</name>
<dbReference type="AlphaFoldDB" id="A0A2N9J6L8"/>
<sequence>MVRCHPLFTVHYCLATPHVYVHVSPIESHLTTLEATHVVAGVCLAKIRGLLTPCLLFVAIPKAIISNELTVEDEGDYDAARAAESTTVVSQPLFASLERLGLQISTVPTKILGFFREFDRVIVSQYRPQHFWVFDRAEVEFHGFWVPRDRVQFLEAMWKKYGNFIAYFKLGVFVRGSMLTLLCCVLAQMRNTNLDDVTEAKILEWKSIVQELMKEGFYLDFILDHLREVA</sequence>
<protein>
    <submittedName>
        <fullName evidence="1">Uncharacterized protein</fullName>
    </submittedName>
</protein>
<gene>
    <name evidence="1" type="ORF">FSB_LOCUS59883</name>
</gene>
<accession>A0A2N9J6L8</accession>
<reference evidence="1" key="1">
    <citation type="submission" date="2018-02" db="EMBL/GenBank/DDBJ databases">
        <authorList>
            <person name="Cohen D.B."/>
            <person name="Kent A.D."/>
        </authorList>
    </citation>
    <scope>NUCLEOTIDE SEQUENCE</scope>
</reference>
<evidence type="ECO:0000313" key="1">
    <source>
        <dbReference type="EMBL" id="SPD32001.1"/>
    </source>
</evidence>
<dbReference type="EMBL" id="OIVN01006383">
    <property type="protein sequence ID" value="SPD32001.1"/>
    <property type="molecule type" value="Genomic_DNA"/>
</dbReference>
<organism evidence="1">
    <name type="scientific">Fagus sylvatica</name>
    <name type="common">Beechnut</name>
    <dbReference type="NCBI Taxonomy" id="28930"/>
    <lineage>
        <taxon>Eukaryota</taxon>
        <taxon>Viridiplantae</taxon>
        <taxon>Streptophyta</taxon>
        <taxon>Embryophyta</taxon>
        <taxon>Tracheophyta</taxon>
        <taxon>Spermatophyta</taxon>
        <taxon>Magnoliopsida</taxon>
        <taxon>eudicotyledons</taxon>
        <taxon>Gunneridae</taxon>
        <taxon>Pentapetalae</taxon>
        <taxon>rosids</taxon>
        <taxon>fabids</taxon>
        <taxon>Fagales</taxon>
        <taxon>Fagaceae</taxon>
        <taxon>Fagus</taxon>
    </lineage>
</organism>
<proteinExistence type="predicted"/>